<sequence>MKSAERGERMQKQAQKRVTYSDTTDMDPTGSRVEEKHEGESINEGAEVFEGLCDRMLSALSLVQTSVSEVLDLKDEVLVQNVPSSLQTLLSLCTARLFRSLLDLYVPSRELVRLVRVFGPQWEQNLLTLKQLQEEHERLQRLLSLAMHRVQNLEAQSHRDARGQPNRNWEKLFVRLMRMGPYKPSQEMIQELEGSSSRGQTTSQDTRDAALHKSPFARNGM</sequence>
<dbReference type="GeneID" id="100497696"/>
<dbReference type="AlphaFoldDB" id="A0A8J0QTN5"/>
<gene>
    <name evidence="4 5" type="primary">LOC100497696</name>
</gene>
<feature type="region of interest" description="Disordered" evidence="2">
    <location>
        <begin position="1"/>
        <end position="41"/>
    </location>
</feature>
<dbReference type="OMA" id="KPSQEMI"/>
<accession>A0A8J0QTN5</accession>
<dbReference type="Xenbase" id="XB-GENE-29083799">
    <property type="gene designation" value="LOC100497696"/>
</dbReference>
<feature type="coiled-coil region" evidence="1">
    <location>
        <begin position="129"/>
        <end position="156"/>
    </location>
</feature>
<evidence type="ECO:0000256" key="2">
    <source>
        <dbReference type="SAM" id="MobiDB-lite"/>
    </source>
</evidence>
<reference evidence="4" key="1">
    <citation type="submission" date="2025-08" db="UniProtKB">
        <authorList>
            <consortium name="RefSeq"/>
        </authorList>
    </citation>
    <scope>IDENTIFICATION</scope>
    <source>
        <strain evidence="4">Nigerian</strain>
        <tissue evidence="4">Liver and blood</tissue>
    </source>
</reference>
<feature type="region of interest" description="Disordered" evidence="2">
    <location>
        <begin position="189"/>
        <end position="221"/>
    </location>
</feature>
<feature type="compositionally biased region" description="Basic and acidic residues" evidence="2">
    <location>
        <begin position="1"/>
        <end position="11"/>
    </location>
</feature>
<dbReference type="OrthoDB" id="2157345at2759"/>
<feature type="compositionally biased region" description="Polar residues" evidence="2">
    <location>
        <begin position="12"/>
        <end position="23"/>
    </location>
</feature>
<feature type="compositionally biased region" description="Polar residues" evidence="2">
    <location>
        <begin position="193"/>
        <end position="204"/>
    </location>
</feature>
<name>A0A8J0QTN5_XENTR</name>
<keyword evidence="3" id="KW-1185">Reference proteome</keyword>
<keyword evidence="1" id="KW-0175">Coiled coil</keyword>
<evidence type="ECO:0000313" key="4">
    <source>
        <dbReference type="RefSeq" id="XP_002937677.2"/>
    </source>
</evidence>
<dbReference type="RefSeq" id="XP_002937677.2">
    <property type="nucleotide sequence ID" value="XM_002937631.5"/>
</dbReference>
<evidence type="ECO:0000313" key="5">
    <source>
        <dbReference type="Xenbase" id="XB-GENE-29083799"/>
    </source>
</evidence>
<proteinExistence type="predicted"/>
<dbReference type="AGR" id="Xenbase:XB-GENE-29083799"/>
<evidence type="ECO:0000313" key="3">
    <source>
        <dbReference type="Proteomes" id="UP000008143"/>
    </source>
</evidence>
<organism evidence="3 4">
    <name type="scientific">Xenopus tropicalis</name>
    <name type="common">Western clawed frog</name>
    <name type="synonym">Silurana tropicalis</name>
    <dbReference type="NCBI Taxonomy" id="8364"/>
    <lineage>
        <taxon>Eukaryota</taxon>
        <taxon>Metazoa</taxon>
        <taxon>Chordata</taxon>
        <taxon>Craniata</taxon>
        <taxon>Vertebrata</taxon>
        <taxon>Euteleostomi</taxon>
        <taxon>Amphibia</taxon>
        <taxon>Batrachia</taxon>
        <taxon>Anura</taxon>
        <taxon>Pipoidea</taxon>
        <taxon>Pipidae</taxon>
        <taxon>Xenopodinae</taxon>
        <taxon>Xenopus</taxon>
        <taxon>Silurana</taxon>
    </lineage>
</organism>
<protein>
    <submittedName>
        <fullName evidence="4">Uncharacterized protein LOC100497696</fullName>
    </submittedName>
</protein>
<dbReference type="KEGG" id="xtr:100497696"/>
<dbReference type="Proteomes" id="UP000008143">
    <property type="component" value="Chromosome 4"/>
</dbReference>
<evidence type="ECO:0000256" key="1">
    <source>
        <dbReference type="SAM" id="Coils"/>
    </source>
</evidence>